<keyword evidence="3" id="KW-0812">Transmembrane</keyword>
<evidence type="ECO:0000259" key="4">
    <source>
        <dbReference type="Pfam" id="PF10502"/>
    </source>
</evidence>
<feature type="transmembrane region" description="Helical" evidence="3">
    <location>
        <begin position="183"/>
        <end position="200"/>
    </location>
</feature>
<name>A0ABW2QCG2_9MICO</name>
<reference evidence="6" key="1">
    <citation type="journal article" date="2019" name="Int. J. Syst. Evol. Microbiol.">
        <title>The Global Catalogue of Microorganisms (GCM) 10K type strain sequencing project: providing services to taxonomists for standard genome sequencing and annotation.</title>
        <authorList>
            <consortium name="The Broad Institute Genomics Platform"/>
            <consortium name="The Broad Institute Genome Sequencing Center for Infectious Disease"/>
            <person name="Wu L."/>
            <person name="Ma J."/>
        </authorList>
    </citation>
    <scope>NUCLEOTIDE SEQUENCE [LARGE SCALE GENOMIC DNA]</scope>
    <source>
        <strain evidence="6">JCM 1490</strain>
    </source>
</reference>
<dbReference type="InterPro" id="IPR019533">
    <property type="entry name" value="Peptidase_S26"/>
</dbReference>
<feature type="transmembrane region" description="Helical" evidence="3">
    <location>
        <begin position="390"/>
        <end position="411"/>
    </location>
</feature>
<dbReference type="EC" id="3.4.21.89" evidence="1"/>
<protein>
    <recommendedName>
        <fullName evidence="1">Signal peptidase I</fullName>
        <ecNumber evidence="1">3.4.21.89</ecNumber>
    </recommendedName>
</protein>
<evidence type="ECO:0000256" key="3">
    <source>
        <dbReference type="SAM" id="Phobius"/>
    </source>
</evidence>
<evidence type="ECO:0000313" key="6">
    <source>
        <dbReference type="Proteomes" id="UP001596455"/>
    </source>
</evidence>
<organism evidence="5 6">
    <name type="scientific">Georgenia alba</name>
    <dbReference type="NCBI Taxonomy" id="2233858"/>
    <lineage>
        <taxon>Bacteria</taxon>
        <taxon>Bacillati</taxon>
        <taxon>Actinomycetota</taxon>
        <taxon>Actinomycetes</taxon>
        <taxon>Micrococcales</taxon>
        <taxon>Bogoriellaceae</taxon>
        <taxon>Georgenia</taxon>
    </lineage>
</organism>
<feature type="transmembrane region" description="Helical" evidence="3">
    <location>
        <begin position="149"/>
        <end position="167"/>
    </location>
</feature>
<dbReference type="GO" id="GO:0009003">
    <property type="term" value="F:signal peptidase activity"/>
    <property type="evidence" value="ECO:0007669"/>
    <property type="project" value="UniProtKB-EC"/>
</dbReference>
<dbReference type="CDD" id="cd06530">
    <property type="entry name" value="S26_SPase_I"/>
    <property type="match status" value="1"/>
</dbReference>
<comment type="caution">
    <text evidence="5">The sequence shown here is derived from an EMBL/GenBank/DDBJ whole genome shotgun (WGS) entry which is preliminary data.</text>
</comment>
<keyword evidence="5" id="KW-0378">Hydrolase</keyword>
<feature type="compositionally biased region" description="Gly residues" evidence="2">
    <location>
        <begin position="369"/>
        <end position="381"/>
    </location>
</feature>
<feature type="transmembrane region" description="Helical" evidence="3">
    <location>
        <begin position="20"/>
        <end position="44"/>
    </location>
</feature>
<keyword evidence="3" id="KW-0472">Membrane</keyword>
<dbReference type="NCBIfam" id="TIGR02228">
    <property type="entry name" value="sigpep_I_arch"/>
    <property type="match status" value="1"/>
</dbReference>
<gene>
    <name evidence="5" type="ORF">ACFQQL_08245</name>
</gene>
<keyword evidence="6" id="KW-1185">Reference proteome</keyword>
<dbReference type="Pfam" id="PF10502">
    <property type="entry name" value="Peptidase_S26"/>
    <property type="match status" value="1"/>
</dbReference>
<dbReference type="RefSeq" id="WP_382393117.1">
    <property type="nucleotide sequence ID" value="NZ_JBHTCQ010000001.1"/>
</dbReference>
<dbReference type="InterPro" id="IPR001733">
    <property type="entry name" value="Peptidase_S26B"/>
</dbReference>
<keyword evidence="3" id="KW-1133">Transmembrane helix</keyword>
<feature type="region of interest" description="Disordered" evidence="2">
    <location>
        <begin position="321"/>
        <end position="383"/>
    </location>
</feature>
<evidence type="ECO:0000256" key="1">
    <source>
        <dbReference type="NCBIfam" id="TIGR02228"/>
    </source>
</evidence>
<dbReference type="Proteomes" id="UP001596455">
    <property type="component" value="Unassembled WGS sequence"/>
</dbReference>
<accession>A0ABW2QCG2</accession>
<dbReference type="EMBL" id="JBHTCQ010000001">
    <property type="protein sequence ID" value="MFC7405098.1"/>
    <property type="molecule type" value="Genomic_DNA"/>
</dbReference>
<sequence length="419" mass="42425">MTTTTAHRPRRRLGAVVGDALLTVAALGGVLCIVLVVLAVAFDITLMMFKTGSMAPTIPAGSVAVVREVAASEVEVGDIVTVDRPGALPVTHRVTSVEAGENAAGRVITMRGDANATDDPFPYTVTTVRVVLASAPGLAHVIVWFSNPYVLGGITMGAALLVGWAFWPRRGTGSPSSRRPRHLAAAGATVLVGVTVLGPAPPAHAAPVTEVVRGTHLTLTSTNDPARMRDMRPGETVRWDVDVAVDAPDPGRVAVVLTGAGTLRLEVDARSCDGPWRDGTCPGTETRLAAGAAIPLDGADLPLEEFSSEEGRWIRLAVTLPAGASPDPGATTDVRVRADGSSGSVSVTPPGDEDGDGVPTYPGGEPAPGAGGESGPGGGPGALPTTGASLALPALLAVGAVVCGLLAARLARRGPRETP</sequence>
<feature type="domain" description="Peptidase S26" evidence="4">
    <location>
        <begin position="30"/>
        <end position="113"/>
    </location>
</feature>
<evidence type="ECO:0000256" key="2">
    <source>
        <dbReference type="SAM" id="MobiDB-lite"/>
    </source>
</evidence>
<evidence type="ECO:0000313" key="5">
    <source>
        <dbReference type="EMBL" id="MFC7405098.1"/>
    </source>
</evidence>
<proteinExistence type="predicted"/>